<reference evidence="1 2" key="2">
    <citation type="journal article" date="2022" name="Mol. Ecol. Resour.">
        <title>The genomes of chicory, endive, great burdock and yacon provide insights into Asteraceae paleo-polyploidization history and plant inulin production.</title>
        <authorList>
            <person name="Fan W."/>
            <person name="Wang S."/>
            <person name="Wang H."/>
            <person name="Wang A."/>
            <person name="Jiang F."/>
            <person name="Liu H."/>
            <person name="Zhao H."/>
            <person name="Xu D."/>
            <person name="Zhang Y."/>
        </authorList>
    </citation>
    <scope>NUCLEOTIDE SEQUENCE [LARGE SCALE GENOMIC DNA]</scope>
    <source>
        <strain evidence="2">cv. Yunnan</strain>
        <tissue evidence="1">Leaves</tissue>
    </source>
</reference>
<dbReference type="Proteomes" id="UP001056120">
    <property type="component" value="Linkage Group LG01"/>
</dbReference>
<protein>
    <submittedName>
        <fullName evidence="1">Uncharacterized protein</fullName>
    </submittedName>
</protein>
<keyword evidence="2" id="KW-1185">Reference proteome</keyword>
<reference evidence="2" key="1">
    <citation type="journal article" date="2022" name="Mol. Ecol. Resour.">
        <title>The genomes of chicory, endive, great burdock and yacon provide insights into Asteraceae palaeo-polyploidization history and plant inulin production.</title>
        <authorList>
            <person name="Fan W."/>
            <person name="Wang S."/>
            <person name="Wang H."/>
            <person name="Wang A."/>
            <person name="Jiang F."/>
            <person name="Liu H."/>
            <person name="Zhao H."/>
            <person name="Xu D."/>
            <person name="Zhang Y."/>
        </authorList>
    </citation>
    <scope>NUCLEOTIDE SEQUENCE [LARGE SCALE GENOMIC DNA]</scope>
    <source>
        <strain evidence="2">cv. Yunnan</strain>
    </source>
</reference>
<dbReference type="EMBL" id="CM042018">
    <property type="protein sequence ID" value="KAI3827977.1"/>
    <property type="molecule type" value="Genomic_DNA"/>
</dbReference>
<gene>
    <name evidence="1" type="ORF">L1987_02066</name>
</gene>
<proteinExistence type="predicted"/>
<sequence length="100" mass="10570">MGGKIGCHTEEDGSKEYCTGLDPDGVVVRTGGQMAEVEGVEEVIGKSKGAIFGKKGLKSVMKRMTPILLGSVPNPSRPLFAIDPLLQSINLRKLSTSPSQ</sequence>
<comment type="caution">
    <text evidence="1">The sequence shown here is derived from an EMBL/GenBank/DDBJ whole genome shotgun (WGS) entry which is preliminary data.</text>
</comment>
<name>A0ACB9K6S5_9ASTR</name>
<accession>A0ACB9K6S5</accession>
<organism evidence="1 2">
    <name type="scientific">Smallanthus sonchifolius</name>
    <dbReference type="NCBI Taxonomy" id="185202"/>
    <lineage>
        <taxon>Eukaryota</taxon>
        <taxon>Viridiplantae</taxon>
        <taxon>Streptophyta</taxon>
        <taxon>Embryophyta</taxon>
        <taxon>Tracheophyta</taxon>
        <taxon>Spermatophyta</taxon>
        <taxon>Magnoliopsida</taxon>
        <taxon>eudicotyledons</taxon>
        <taxon>Gunneridae</taxon>
        <taxon>Pentapetalae</taxon>
        <taxon>asterids</taxon>
        <taxon>campanulids</taxon>
        <taxon>Asterales</taxon>
        <taxon>Asteraceae</taxon>
        <taxon>Asteroideae</taxon>
        <taxon>Heliantheae alliance</taxon>
        <taxon>Millerieae</taxon>
        <taxon>Smallanthus</taxon>
    </lineage>
</organism>
<evidence type="ECO:0000313" key="2">
    <source>
        <dbReference type="Proteomes" id="UP001056120"/>
    </source>
</evidence>
<evidence type="ECO:0000313" key="1">
    <source>
        <dbReference type="EMBL" id="KAI3827977.1"/>
    </source>
</evidence>